<sequence length="106" mass="12157">MWEAPFGFHMDISHRGATTQSILLKEGYPSYDRRDPAPGPMSLRVYIVERKPTDQMIWKDLQPQPLLELNGMSHDGSSGGMLHNWQAEQHVHRPNPRAIPPTLFKL</sequence>
<gene>
    <name evidence="1" type="ORF">EGYM00163_LOCUS45938</name>
</gene>
<evidence type="ECO:0000313" key="1">
    <source>
        <dbReference type="EMBL" id="CAE0834634.1"/>
    </source>
</evidence>
<name>A0A7S4GEN3_9EUGL</name>
<proteinExistence type="predicted"/>
<reference evidence="1" key="1">
    <citation type="submission" date="2021-01" db="EMBL/GenBank/DDBJ databases">
        <authorList>
            <person name="Corre E."/>
            <person name="Pelletier E."/>
            <person name="Niang G."/>
            <person name="Scheremetjew M."/>
            <person name="Finn R."/>
            <person name="Kale V."/>
            <person name="Holt S."/>
            <person name="Cochrane G."/>
            <person name="Meng A."/>
            <person name="Brown T."/>
            <person name="Cohen L."/>
        </authorList>
    </citation>
    <scope>NUCLEOTIDE SEQUENCE</scope>
    <source>
        <strain evidence="1">CCMP1594</strain>
    </source>
</reference>
<protein>
    <submittedName>
        <fullName evidence="1">Uncharacterized protein</fullName>
    </submittedName>
</protein>
<organism evidence="1">
    <name type="scientific">Eutreptiella gymnastica</name>
    <dbReference type="NCBI Taxonomy" id="73025"/>
    <lineage>
        <taxon>Eukaryota</taxon>
        <taxon>Discoba</taxon>
        <taxon>Euglenozoa</taxon>
        <taxon>Euglenida</taxon>
        <taxon>Spirocuta</taxon>
        <taxon>Euglenophyceae</taxon>
        <taxon>Eutreptiales</taxon>
        <taxon>Eutreptiaceae</taxon>
        <taxon>Eutreptiella</taxon>
    </lineage>
</organism>
<dbReference type="AlphaFoldDB" id="A0A7S4GEN3"/>
<accession>A0A7S4GEN3</accession>
<dbReference type="EMBL" id="HBJA01133681">
    <property type="protein sequence ID" value="CAE0834634.1"/>
    <property type="molecule type" value="Transcribed_RNA"/>
</dbReference>